<dbReference type="EMBL" id="CAJNOO010002386">
    <property type="protein sequence ID" value="CAF1263151.1"/>
    <property type="molecule type" value="Genomic_DNA"/>
</dbReference>
<accession>A0A815B599</accession>
<dbReference type="OrthoDB" id="10031879at2759"/>
<protein>
    <submittedName>
        <fullName evidence="1">Uncharacterized protein</fullName>
    </submittedName>
</protein>
<comment type="caution">
    <text evidence="1">The sequence shown here is derived from an EMBL/GenBank/DDBJ whole genome shotgun (WGS) entry which is preliminary data.</text>
</comment>
<sequence>MPEIGSCTDITCDDEIKELYECHCCLRLVCLYHLNGHVEIIKQNKRQQIYSIRNELNTVVNTLKQIIEEKLLTIEYEQNLIEQAKKILDVSNSSIDELQNIYEKINKTITSNRSEPTMVKIEPSLLETKYCSCIGKHNKKNMNSNSVAEELGSSRNDEYSTDINHDFIDIVSIDETTESIQDQHVNEKQQERKSKSYRNIVDKCPLTFDGAYGLTKANHSIEFCERGTTRRIELYLHFVYKHQLKKVYAQRLVQAIADNQDSRITKLFNENEDVIDHFYKVPCPFFYGRVNSIEYTQRNVTIPSCQRRLVALYKLKRHLRINHKISNSSAQKLVDDFEKHRTKNNIALAPLISSTSSK</sequence>
<reference evidence="1" key="1">
    <citation type="submission" date="2021-02" db="EMBL/GenBank/DDBJ databases">
        <authorList>
            <person name="Nowell W R."/>
        </authorList>
    </citation>
    <scope>NUCLEOTIDE SEQUENCE</scope>
</reference>
<proteinExistence type="predicted"/>
<name>A0A815B599_9BILA</name>
<evidence type="ECO:0000313" key="2">
    <source>
        <dbReference type="Proteomes" id="UP000663882"/>
    </source>
</evidence>
<dbReference type="AlphaFoldDB" id="A0A815B599"/>
<dbReference type="Proteomes" id="UP000663882">
    <property type="component" value="Unassembled WGS sequence"/>
</dbReference>
<gene>
    <name evidence="1" type="ORF">RFH988_LOCUS27788</name>
</gene>
<evidence type="ECO:0000313" key="1">
    <source>
        <dbReference type="EMBL" id="CAF1263151.1"/>
    </source>
</evidence>
<organism evidence="1 2">
    <name type="scientific">Rotaria sordida</name>
    <dbReference type="NCBI Taxonomy" id="392033"/>
    <lineage>
        <taxon>Eukaryota</taxon>
        <taxon>Metazoa</taxon>
        <taxon>Spiralia</taxon>
        <taxon>Gnathifera</taxon>
        <taxon>Rotifera</taxon>
        <taxon>Eurotatoria</taxon>
        <taxon>Bdelloidea</taxon>
        <taxon>Philodinida</taxon>
        <taxon>Philodinidae</taxon>
        <taxon>Rotaria</taxon>
    </lineage>
</organism>